<dbReference type="RefSeq" id="WP_166380611.1">
    <property type="nucleotide sequence ID" value="NZ_BAAATT010000011.1"/>
</dbReference>
<sequence length="145" mass="15498">MADKLRLRLYSSPLGLYLTAGGRLDGSTVHQLTTAVDLALIRLNPVRLMVDLHAVTYLDVAGVAALIACRRDAHARGAQLAVVQPSNPARATVLACAAQDLLAGDKSAPAARPAADSWRHCPRPSLRCPRPPGRAHRAPRGTHHR</sequence>
<comment type="caution">
    <text evidence="3">The sequence shown here is derived from an EMBL/GenBank/DDBJ whole genome shotgun (WGS) entry which is preliminary data.</text>
</comment>
<dbReference type="CDD" id="cd07043">
    <property type="entry name" value="STAS_anti-anti-sigma_factors"/>
    <property type="match status" value="1"/>
</dbReference>
<dbReference type="EMBL" id="BONJ01000001">
    <property type="protein sequence ID" value="GIG11790.1"/>
    <property type="molecule type" value="Genomic_DNA"/>
</dbReference>
<evidence type="ECO:0000256" key="1">
    <source>
        <dbReference type="SAM" id="MobiDB-lite"/>
    </source>
</evidence>
<dbReference type="Gene3D" id="3.30.750.24">
    <property type="entry name" value="STAS domain"/>
    <property type="match status" value="1"/>
</dbReference>
<evidence type="ECO:0000313" key="4">
    <source>
        <dbReference type="Proteomes" id="UP000660339"/>
    </source>
</evidence>
<protein>
    <recommendedName>
        <fullName evidence="2">STAS domain-containing protein</fullName>
    </recommendedName>
</protein>
<dbReference type="InterPro" id="IPR058548">
    <property type="entry name" value="MlaB-like_STAS"/>
</dbReference>
<dbReference type="InterPro" id="IPR036513">
    <property type="entry name" value="STAS_dom_sf"/>
</dbReference>
<accession>A0A8J3LFK8</accession>
<reference evidence="3" key="1">
    <citation type="submission" date="2021-01" db="EMBL/GenBank/DDBJ databases">
        <title>Whole genome shotgun sequence of Catellatospora methionotrophica NBRC 14553.</title>
        <authorList>
            <person name="Komaki H."/>
            <person name="Tamura T."/>
        </authorList>
    </citation>
    <scope>NUCLEOTIDE SEQUENCE</scope>
    <source>
        <strain evidence="3">NBRC 14553</strain>
    </source>
</reference>
<organism evidence="3 4">
    <name type="scientific">Catellatospora methionotrophica</name>
    <dbReference type="NCBI Taxonomy" id="121620"/>
    <lineage>
        <taxon>Bacteria</taxon>
        <taxon>Bacillati</taxon>
        <taxon>Actinomycetota</taxon>
        <taxon>Actinomycetes</taxon>
        <taxon>Micromonosporales</taxon>
        <taxon>Micromonosporaceae</taxon>
        <taxon>Catellatospora</taxon>
    </lineage>
</organism>
<evidence type="ECO:0000313" key="3">
    <source>
        <dbReference type="EMBL" id="GIG11790.1"/>
    </source>
</evidence>
<gene>
    <name evidence="3" type="ORF">Cme02nite_01220</name>
</gene>
<proteinExistence type="predicted"/>
<dbReference type="AlphaFoldDB" id="A0A8J3LFK8"/>
<dbReference type="SUPFAM" id="SSF52091">
    <property type="entry name" value="SpoIIaa-like"/>
    <property type="match status" value="1"/>
</dbReference>
<keyword evidence="4" id="KW-1185">Reference proteome</keyword>
<dbReference type="Proteomes" id="UP000660339">
    <property type="component" value="Unassembled WGS sequence"/>
</dbReference>
<dbReference type="PROSITE" id="PS50801">
    <property type="entry name" value="STAS"/>
    <property type="match status" value="1"/>
</dbReference>
<feature type="compositionally biased region" description="Basic residues" evidence="1">
    <location>
        <begin position="133"/>
        <end position="145"/>
    </location>
</feature>
<dbReference type="InterPro" id="IPR002645">
    <property type="entry name" value="STAS_dom"/>
</dbReference>
<dbReference type="Pfam" id="PF13466">
    <property type="entry name" value="STAS_2"/>
    <property type="match status" value="1"/>
</dbReference>
<feature type="region of interest" description="Disordered" evidence="1">
    <location>
        <begin position="112"/>
        <end position="145"/>
    </location>
</feature>
<evidence type="ECO:0000259" key="2">
    <source>
        <dbReference type="PROSITE" id="PS50801"/>
    </source>
</evidence>
<name>A0A8J3LFK8_9ACTN</name>
<feature type="domain" description="STAS" evidence="2">
    <location>
        <begin position="5"/>
        <end position="83"/>
    </location>
</feature>